<dbReference type="PaxDb" id="3827-XP_004516884.1"/>
<evidence type="ECO:0000259" key="5">
    <source>
        <dbReference type="SMART" id="SM00856"/>
    </source>
</evidence>
<dbReference type="Proteomes" id="UP000087171">
    <property type="component" value="Unplaced"/>
</dbReference>
<dbReference type="PANTHER" id="PTHR36710">
    <property type="entry name" value="PECTINESTERASE INHIBITOR-LIKE"/>
    <property type="match status" value="1"/>
</dbReference>
<dbReference type="GeneID" id="101489295"/>
<organism evidence="6 7">
    <name type="scientific">Cicer arietinum</name>
    <name type="common">Chickpea</name>
    <name type="synonym">Garbanzo</name>
    <dbReference type="NCBI Taxonomy" id="3827"/>
    <lineage>
        <taxon>Eukaryota</taxon>
        <taxon>Viridiplantae</taxon>
        <taxon>Streptophyta</taxon>
        <taxon>Embryophyta</taxon>
        <taxon>Tracheophyta</taxon>
        <taxon>Spermatophyta</taxon>
        <taxon>Magnoliopsida</taxon>
        <taxon>eudicotyledons</taxon>
        <taxon>Gunneridae</taxon>
        <taxon>Pentapetalae</taxon>
        <taxon>rosids</taxon>
        <taxon>fabids</taxon>
        <taxon>Fabales</taxon>
        <taxon>Fabaceae</taxon>
        <taxon>Papilionoideae</taxon>
        <taxon>50 kb inversion clade</taxon>
        <taxon>NPAAA clade</taxon>
        <taxon>Hologalegina</taxon>
        <taxon>IRL clade</taxon>
        <taxon>Cicereae</taxon>
        <taxon>Cicer</taxon>
    </lineage>
</organism>
<dbReference type="PANTHER" id="PTHR36710:SF20">
    <property type="entry name" value="PECTINESTERASE INHIBITOR DOMAIN PROTEIN"/>
    <property type="match status" value="1"/>
</dbReference>
<proteinExistence type="inferred from homology"/>
<dbReference type="RefSeq" id="XP_004516884.1">
    <property type="nucleotide sequence ID" value="XM_004516827.1"/>
</dbReference>
<reference evidence="7" key="1">
    <citation type="submission" date="2025-08" db="UniProtKB">
        <authorList>
            <consortium name="RefSeq"/>
        </authorList>
    </citation>
    <scope>IDENTIFICATION</scope>
    <source>
        <tissue evidence="7">Etiolated seedlings</tissue>
    </source>
</reference>
<feature type="signal peptide" evidence="4">
    <location>
        <begin position="1"/>
        <end position="20"/>
    </location>
</feature>
<dbReference type="NCBIfam" id="TIGR01614">
    <property type="entry name" value="PME_inhib"/>
    <property type="match status" value="1"/>
</dbReference>
<keyword evidence="2" id="KW-1015">Disulfide bond</keyword>
<dbReference type="CDD" id="cd15797">
    <property type="entry name" value="PMEI"/>
    <property type="match status" value="1"/>
</dbReference>
<dbReference type="FunFam" id="1.20.140.40:FF:000008">
    <property type="entry name" value="Invertase/pectin methylesterase inhibitor family protein"/>
    <property type="match status" value="1"/>
</dbReference>
<evidence type="ECO:0000256" key="2">
    <source>
        <dbReference type="ARBA" id="ARBA00023157"/>
    </source>
</evidence>
<name>A0A1S2Z8D1_CICAR</name>
<keyword evidence="6" id="KW-1185">Reference proteome</keyword>
<sequence>MSHFSFIALVFLLCVTSSYAVKVADIGTICNKATNPSFCINLLKSKPDGATGDLVSLTQHIIDVVRTDIKNTINLITKLNRQSSDPKTKTHYKNCLLYFGSNVGALSEVSEIQQHLKSGDYNIVNMRAGNIMFYVDLCISGDAPGIPPFPDHSNLPKVAGVVIQVAQIILILSNFLLN</sequence>
<gene>
    <name evidence="7" type="primary">LOC101489295</name>
</gene>
<dbReference type="InterPro" id="IPR035513">
    <property type="entry name" value="Invertase/methylesterase_inhib"/>
</dbReference>
<evidence type="ECO:0000313" key="7">
    <source>
        <dbReference type="RefSeq" id="XP_004516884.1"/>
    </source>
</evidence>
<dbReference type="InterPro" id="IPR034086">
    <property type="entry name" value="PMEI_plant"/>
</dbReference>
<evidence type="ECO:0000256" key="4">
    <source>
        <dbReference type="SAM" id="SignalP"/>
    </source>
</evidence>
<evidence type="ECO:0000256" key="3">
    <source>
        <dbReference type="ARBA" id="ARBA00038471"/>
    </source>
</evidence>
<evidence type="ECO:0000313" key="6">
    <source>
        <dbReference type="Proteomes" id="UP000087171"/>
    </source>
</evidence>
<feature type="domain" description="Pectinesterase inhibitor" evidence="5">
    <location>
        <begin position="21"/>
        <end position="172"/>
    </location>
</feature>
<dbReference type="Gene3D" id="1.20.140.40">
    <property type="entry name" value="Invertase/pectin methylesterase inhibitor family protein"/>
    <property type="match status" value="1"/>
</dbReference>
<dbReference type="KEGG" id="cam:101489295"/>
<feature type="chain" id="PRO_5010262574" evidence="4">
    <location>
        <begin position="21"/>
        <end position="178"/>
    </location>
</feature>
<dbReference type="AlphaFoldDB" id="A0A1S2Z8D1"/>
<keyword evidence="1 4" id="KW-0732">Signal</keyword>
<dbReference type="GO" id="GO:0046910">
    <property type="term" value="F:pectinesterase inhibitor activity"/>
    <property type="evidence" value="ECO:0007669"/>
    <property type="project" value="InterPro"/>
</dbReference>
<dbReference type="Pfam" id="PF04043">
    <property type="entry name" value="PMEI"/>
    <property type="match status" value="1"/>
</dbReference>
<dbReference type="SMART" id="SM00856">
    <property type="entry name" value="PMEI"/>
    <property type="match status" value="1"/>
</dbReference>
<dbReference type="InterPro" id="IPR052421">
    <property type="entry name" value="PCW_Enzyme_Inhibitor"/>
</dbReference>
<dbReference type="OrthoDB" id="1413774at2759"/>
<evidence type="ECO:0000256" key="1">
    <source>
        <dbReference type="ARBA" id="ARBA00022729"/>
    </source>
</evidence>
<dbReference type="InterPro" id="IPR006501">
    <property type="entry name" value="Pectinesterase_inhib_dom"/>
</dbReference>
<dbReference type="SUPFAM" id="SSF101148">
    <property type="entry name" value="Plant invertase/pectin methylesterase inhibitor"/>
    <property type="match status" value="1"/>
</dbReference>
<accession>A0A1S2Z8D1</accession>
<comment type="similarity">
    <text evidence="3">Belongs to the PMEI family.</text>
</comment>
<protein>
    <submittedName>
        <fullName evidence="7">Pectinesterase inhibitor 1-like</fullName>
    </submittedName>
</protein>